<accession>A0A2R6BDD5</accession>
<dbReference type="InterPro" id="IPR015419">
    <property type="entry name" value="CTAG/Pcc1"/>
</dbReference>
<dbReference type="AlphaFoldDB" id="A0A2R6BDD5"/>
<dbReference type="NCBIfam" id="NF011470">
    <property type="entry name" value="PRK14887.1"/>
    <property type="match status" value="1"/>
</dbReference>
<dbReference type="Gene3D" id="3.30.310.50">
    <property type="entry name" value="Alpha-D-phosphohexomutase, C-terminal domain"/>
    <property type="match status" value="1"/>
</dbReference>
<organism evidence="2 3">
    <name type="scientific">Candidatus Marsarchaeota G2 archaeon ECH_B_2</name>
    <dbReference type="NCBI Taxonomy" id="1978160"/>
    <lineage>
        <taxon>Archaea</taxon>
        <taxon>Candidatus Marsarchaeota</taxon>
        <taxon>Candidatus Marsarchaeota group 2</taxon>
    </lineage>
</organism>
<evidence type="ECO:0000313" key="3">
    <source>
        <dbReference type="Proteomes" id="UP000241284"/>
    </source>
</evidence>
<reference evidence="2 3" key="1">
    <citation type="submission" date="2017-04" db="EMBL/GenBank/DDBJ databases">
        <title>Novel microbial lineages endemic to geothermal iron-oxide mats fill important gaps in the evolutionary history of Archaea.</title>
        <authorList>
            <person name="Jay Z.J."/>
            <person name="Beam J.P."/>
            <person name="Dlakic M."/>
            <person name="Rusch D.B."/>
            <person name="Kozubal M.A."/>
            <person name="Inskeep W.P."/>
        </authorList>
    </citation>
    <scope>NUCLEOTIDE SEQUENCE [LARGE SCALE GENOMIC DNA]</scope>
    <source>
        <strain evidence="2">ECH_B_2</strain>
    </source>
</reference>
<dbReference type="EMBL" id="NEXH01000001">
    <property type="protein sequence ID" value="PSN96673.1"/>
    <property type="molecule type" value="Genomic_DNA"/>
</dbReference>
<evidence type="ECO:0008006" key="4">
    <source>
        <dbReference type="Google" id="ProtNLM"/>
    </source>
</evidence>
<gene>
    <name evidence="2" type="ORF">B9Q06_00565</name>
</gene>
<sequence>MYSKRMVRRLWSSPSEVCSVSTSTLGITEVDAELCVHMVSPAQAESVYWAVLPEVETWPRGATNVRLTLSGSTVCAYIHATRISDMRAALNSVGSWLHVAATLLGEVA</sequence>
<name>A0A2R6BDD5_9ARCH</name>
<evidence type="ECO:0000313" key="2">
    <source>
        <dbReference type="EMBL" id="PSN96673.1"/>
    </source>
</evidence>
<comment type="similarity">
    <text evidence="1">Belongs to the CTAG/PCC1 family.</text>
</comment>
<comment type="caution">
    <text evidence="2">The sequence shown here is derived from an EMBL/GenBank/DDBJ whole genome shotgun (WGS) entry which is preliminary data.</text>
</comment>
<dbReference type="Pfam" id="PF09341">
    <property type="entry name" value="Pcc1"/>
    <property type="match status" value="1"/>
</dbReference>
<proteinExistence type="inferred from homology"/>
<evidence type="ECO:0000256" key="1">
    <source>
        <dbReference type="ARBA" id="ARBA00007073"/>
    </source>
</evidence>
<dbReference type="Proteomes" id="UP000241284">
    <property type="component" value="Unassembled WGS sequence"/>
</dbReference>
<protein>
    <recommendedName>
        <fullName evidence="4">Transcription factor Pcc1</fullName>
    </recommendedName>
</protein>